<protein>
    <submittedName>
        <fullName evidence="1">Uncharacterized protein</fullName>
    </submittedName>
</protein>
<accession>A0A9D2R110</accession>
<dbReference type="EMBL" id="DWUW01000376">
    <property type="protein sequence ID" value="HJD32897.1"/>
    <property type="molecule type" value="Genomic_DNA"/>
</dbReference>
<evidence type="ECO:0000313" key="2">
    <source>
        <dbReference type="Proteomes" id="UP000823851"/>
    </source>
</evidence>
<feature type="non-terminal residue" evidence="1">
    <location>
        <position position="1"/>
    </location>
</feature>
<reference evidence="1" key="2">
    <citation type="submission" date="2021-04" db="EMBL/GenBank/DDBJ databases">
        <authorList>
            <person name="Gilroy R."/>
        </authorList>
    </citation>
    <scope>NUCLEOTIDE SEQUENCE</scope>
    <source>
        <strain evidence="1">ChiHjej8B7-25341</strain>
    </source>
</reference>
<dbReference type="AlphaFoldDB" id="A0A9D2R110"/>
<proteinExistence type="predicted"/>
<gene>
    <name evidence="1" type="ORF">H9912_13300</name>
</gene>
<name>A0A9D2R110_9FIRM</name>
<organism evidence="1 2">
    <name type="scientific">Candidatus Eisenbergiella stercorigallinarum</name>
    <dbReference type="NCBI Taxonomy" id="2838557"/>
    <lineage>
        <taxon>Bacteria</taxon>
        <taxon>Bacillati</taxon>
        <taxon>Bacillota</taxon>
        <taxon>Clostridia</taxon>
        <taxon>Lachnospirales</taxon>
        <taxon>Lachnospiraceae</taxon>
        <taxon>Eisenbergiella</taxon>
    </lineage>
</organism>
<reference evidence="1" key="1">
    <citation type="journal article" date="2021" name="PeerJ">
        <title>Extensive microbial diversity within the chicken gut microbiome revealed by metagenomics and culture.</title>
        <authorList>
            <person name="Gilroy R."/>
            <person name="Ravi A."/>
            <person name="Getino M."/>
            <person name="Pursley I."/>
            <person name="Horton D.L."/>
            <person name="Alikhan N.F."/>
            <person name="Baker D."/>
            <person name="Gharbi K."/>
            <person name="Hall N."/>
            <person name="Watson M."/>
            <person name="Adriaenssens E.M."/>
            <person name="Foster-Nyarko E."/>
            <person name="Jarju S."/>
            <person name="Secka A."/>
            <person name="Antonio M."/>
            <person name="Oren A."/>
            <person name="Chaudhuri R.R."/>
            <person name="La Ragione R."/>
            <person name="Hildebrand F."/>
            <person name="Pallen M.J."/>
        </authorList>
    </citation>
    <scope>NUCLEOTIDE SEQUENCE</scope>
    <source>
        <strain evidence="1">ChiHjej8B7-25341</strain>
    </source>
</reference>
<dbReference type="Proteomes" id="UP000823851">
    <property type="component" value="Unassembled WGS sequence"/>
</dbReference>
<comment type="caution">
    <text evidence="1">The sequence shown here is derived from an EMBL/GenBank/DDBJ whole genome shotgun (WGS) entry which is preliminary data.</text>
</comment>
<sequence>NFCEKSQGDPRELRKIMEQKERGRRIEAVLIFKCVFVQRRNLWNLIGVWGYDTKTNSEI</sequence>
<evidence type="ECO:0000313" key="1">
    <source>
        <dbReference type="EMBL" id="HJD32897.1"/>
    </source>
</evidence>